<dbReference type="EMBL" id="LSDD01000166">
    <property type="protein sequence ID" value="KXB59688.1"/>
    <property type="molecule type" value="Genomic_DNA"/>
</dbReference>
<reference evidence="2" key="1">
    <citation type="submission" date="2016-01" db="EMBL/GenBank/DDBJ databases">
        <authorList>
            <person name="Mitreva M."/>
            <person name="Pepin K.H."/>
            <person name="Mihindukulasuriya K.A."/>
            <person name="Fulton R."/>
            <person name="Fronick C."/>
            <person name="O'Laughlin M."/>
            <person name="Miner T."/>
            <person name="Herter B."/>
            <person name="Rosa B.A."/>
            <person name="Cordes M."/>
            <person name="Tomlinson C."/>
            <person name="Wollam A."/>
            <person name="Palsikar V.B."/>
            <person name="Mardis E.R."/>
            <person name="Wilson R.K."/>
        </authorList>
    </citation>
    <scope>NUCLEOTIDE SEQUENCE [LARGE SCALE GENOMIC DNA]</scope>
    <source>
        <strain evidence="2">KA00185</strain>
    </source>
</reference>
<evidence type="ECO:0000313" key="2">
    <source>
        <dbReference type="Proteomes" id="UP000070483"/>
    </source>
</evidence>
<dbReference type="Proteomes" id="UP000070483">
    <property type="component" value="Unassembled WGS sequence"/>
</dbReference>
<name>A0A133ZW69_9FUSO</name>
<proteinExistence type="predicted"/>
<keyword evidence="2" id="KW-1185">Reference proteome</keyword>
<evidence type="ECO:0008006" key="3">
    <source>
        <dbReference type="Google" id="ProtNLM"/>
    </source>
</evidence>
<comment type="caution">
    <text evidence="1">The sequence shown here is derived from an EMBL/GenBank/DDBJ whole genome shotgun (WGS) entry which is preliminary data.</text>
</comment>
<dbReference type="OrthoDB" id="6796607at2"/>
<dbReference type="PATRIC" id="fig|157687.3.peg.2261"/>
<gene>
    <name evidence="1" type="ORF">HMPREF3180_02257</name>
</gene>
<dbReference type="AlphaFoldDB" id="A0A133ZW69"/>
<accession>A0A133ZW69</accession>
<dbReference type="STRING" id="157687.HMPREF3180_02257"/>
<organism evidence="1 2">
    <name type="scientific">Leptotrichia wadei</name>
    <dbReference type="NCBI Taxonomy" id="157687"/>
    <lineage>
        <taxon>Bacteria</taxon>
        <taxon>Fusobacteriati</taxon>
        <taxon>Fusobacteriota</taxon>
        <taxon>Fusobacteriia</taxon>
        <taxon>Fusobacteriales</taxon>
        <taxon>Leptotrichiaceae</taxon>
        <taxon>Leptotrichia</taxon>
    </lineage>
</organism>
<protein>
    <recommendedName>
        <fullName evidence="3">Restriction endonuclease type IV Mrr domain-containing protein</fullName>
    </recommendedName>
</protein>
<sequence length="346" mass="40347">MGKTQEREKNYWGYRIDVKNQDFFFKELEQGRLRQGWGYDKNQELPDTKDSGARKNLSMYHNVKKGDILLIPRLPDWGSVAIVEATQDWDDKEKGYKFEIDDEKKDYGHIFPAKYIGCFNRHGKDVSGNIQSTLKARNRFWNISRFSEDIEKIMGNLEGNRESTSVIENIKNIVSEQVKSSFDLKECCDKIVDEYNQKFVASQWEEVLKDILEKIYPRYKIKKTGGSKEEEHGTDVLVNIPGISISESYNIAIQVKNYKGEISDENINIIIDQVNKAEEYGWEDGKLIDKILVITPAKKEENPKLIEECKKEDIKVIFSEELKNLIFKSIIESIDLKEIFDEMLQE</sequence>
<dbReference type="RefSeq" id="WP_060918696.1">
    <property type="nucleotide sequence ID" value="NZ_KQ960116.1"/>
</dbReference>
<evidence type="ECO:0000313" key="1">
    <source>
        <dbReference type="EMBL" id="KXB59688.1"/>
    </source>
</evidence>